<dbReference type="GeneID" id="24861776"/>
<accession>A0A0E3P6Z1</accession>
<sequence>MKDRAWVSSDKKVRSRTLKDEIRKCAEDIWGGSETVTIGRTGQIRTLIDVGKDRKLKKVEKEITRAYKTNVEAYADMLARTSTHGAYKRAEELHIKRKGRTCGGLSGP</sequence>
<organism evidence="1 2">
    <name type="scientific">Methanosarcina siciliae T4/M</name>
    <dbReference type="NCBI Taxonomy" id="1434120"/>
    <lineage>
        <taxon>Archaea</taxon>
        <taxon>Methanobacteriati</taxon>
        <taxon>Methanobacteriota</taxon>
        <taxon>Stenosarchaea group</taxon>
        <taxon>Methanomicrobia</taxon>
        <taxon>Methanosarcinales</taxon>
        <taxon>Methanosarcinaceae</taxon>
        <taxon>Methanosarcina</taxon>
    </lineage>
</organism>
<dbReference type="PATRIC" id="fig|1434120.4.peg.3754"/>
<gene>
    <name evidence="1" type="ORF">MSSIT_2875</name>
</gene>
<protein>
    <submittedName>
        <fullName evidence="1">Uncharacterized protein</fullName>
    </submittedName>
</protein>
<dbReference type="OrthoDB" id="141965at2157"/>
<dbReference type="RefSeq" id="WP_048173432.1">
    <property type="nucleotide sequence ID" value="NZ_CP009506.1"/>
</dbReference>
<evidence type="ECO:0000313" key="1">
    <source>
        <dbReference type="EMBL" id="AKB29594.1"/>
    </source>
</evidence>
<dbReference type="EMBL" id="CP009506">
    <property type="protein sequence ID" value="AKB29594.1"/>
    <property type="molecule type" value="Genomic_DNA"/>
</dbReference>
<dbReference type="HOGENOM" id="CLU_2191069_0_0_2"/>
<proteinExistence type="predicted"/>
<evidence type="ECO:0000313" key="2">
    <source>
        <dbReference type="Proteomes" id="UP000033111"/>
    </source>
</evidence>
<name>A0A0E3P6Z1_9EURY</name>
<keyword evidence="2" id="KW-1185">Reference proteome</keyword>
<reference evidence="1 2" key="1">
    <citation type="submission" date="2014-07" db="EMBL/GenBank/DDBJ databases">
        <title>Methanogenic archaea and the global carbon cycle.</title>
        <authorList>
            <person name="Henriksen J.R."/>
            <person name="Luke J."/>
            <person name="Reinhart S."/>
            <person name="Benedict M.N."/>
            <person name="Youngblut N.D."/>
            <person name="Metcalf M.E."/>
            <person name="Whitaker R.J."/>
            <person name="Metcalf W.W."/>
        </authorList>
    </citation>
    <scope>NUCLEOTIDE SEQUENCE [LARGE SCALE GENOMIC DNA]</scope>
    <source>
        <strain evidence="1 2">T4/M</strain>
    </source>
</reference>
<dbReference type="KEGG" id="msw:MSSIT_2875"/>
<dbReference type="AlphaFoldDB" id="A0A0E3P6Z1"/>
<dbReference type="Proteomes" id="UP000033111">
    <property type="component" value="Chromosome"/>
</dbReference>